<keyword evidence="3" id="KW-0328">Glycosyltransferase</keyword>
<dbReference type="InterPro" id="IPR006311">
    <property type="entry name" value="TAT_signal"/>
</dbReference>
<dbReference type="InterPro" id="IPR050979">
    <property type="entry name" value="LD-transpeptidase"/>
</dbReference>
<keyword evidence="4" id="KW-0808">Transferase</keyword>
<comment type="pathway">
    <text evidence="1 9">Cell wall biogenesis; peptidoglycan biosynthesis.</text>
</comment>
<feature type="active site" description="Nucleophile" evidence="9">
    <location>
        <position position="185"/>
    </location>
</feature>
<reference evidence="11 12" key="1">
    <citation type="submission" date="2016-10" db="EMBL/GenBank/DDBJ databases">
        <authorList>
            <person name="de Groot N.N."/>
        </authorList>
    </citation>
    <scope>NUCLEOTIDE SEQUENCE [LARGE SCALE GENOMIC DNA]</scope>
    <source>
        <strain evidence="11 12">DSM 29619</strain>
    </source>
</reference>
<dbReference type="GO" id="GO:0071972">
    <property type="term" value="F:peptidoglycan L,D-transpeptidase activity"/>
    <property type="evidence" value="ECO:0007669"/>
    <property type="project" value="TreeGrafter"/>
</dbReference>
<keyword evidence="5" id="KW-0378">Hydrolase</keyword>
<dbReference type="Gene3D" id="2.40.440.10">
    <property type="entry name" value="L,D-transpeptidase catalytic domain-like"/>
    <property type="match status" value="1"/>
</dbReference>
<dbReference type="PROSITE" id="PS52029">
    <property type="entry name" value="LD_TPASE"/>
    <property type="match status" value="1"/>
</dbReference>
<dbReference type="GO" id="GO:0005576">
    <property type="term" value="C:extracellular region"/>
    <property type="evidence" value="ECO:0007669"/>
    <property type="project" value="TreeGrafter"/>
</dbReference>
<keyword evidence="7 9" id="KW-0573">Peptidoglycan synthesis</keyword>
<evidence type="ECO:0000256" key="7">
    <source>
        <dbReference type="ARBA" id="ARBA00022984"/>
    </source>
</evidence>
<dbReference type="CDD" id="cd16913">
    <property type="entry name" value="YkuD_like"/>
    <property type="match status" value="1"/>
</dbReference>
<dbReference type="GO" id="GO:0018104">
    <property type="term" value="P:peptidoglycan-protein cross-linking"/>
    <property type="evidence" value="ECO:0007669"/>
    <property type="project" value="TreeGrafter"/>
</dbReference>
<dbReference type="GO" id="GO:0016757">
    <property type="term" value="F:glycosyltransferase activity"/>
    <property type="evidence" value="ECO:0007669"/>
    <property type="project" value="UniProtKB-KW"/>
</dbReference>
<evidence type="ECO:0000313" key="12">
    <source>
        <dbReference type="Proteomes" id="UP000231644"/>
    </source>
</evidence>
<evidence type="ECO:0000256" key="1">
    <source>
        <dbReference type="ARBA" id="ARBA00004752"/>
    </source>
</evidence>
<proteinExistence type="inferred from homology"/>
<dbReference type="InterPro" id="IPR038063">
    <property type="entry name" value="Transpep_catalytic_dom"/>
</dbReference>
<dbReference type="STRING" id="517719.SAMN05421762_2846"/>
<evidence type="ECO:0000259" key="10">
    <source>
        <dbReference type="PROSITE" id="PS52029"/>
    </source>
</evidence>
<dbReference type="AlphaFoldDB" id="A0A1I1N9D2"/>
<dbReference type="GO" id="GO:0071555">
    <property type="term" value="P:cell wall organization"/>
    <property type="evidence" value="ECO:0007669"/>
    <property type="project" value="UniProtKB-UniRule"/>
</dbReference>
<sequence>MTSPKFPLTRRGLILTGIAGAAVLSTPRLLRAQDTATTAEAANTALPEGVVEDEPGVRRNTSSFVRQDWQDHFETLGAAAIVCDTSSRALHFWSQDGDYRIYPTSVPRTDELTKRGYTEIVRKKVGPSWTPTASQMERFPDWKPVPGGAPDNPLGSHAMYLAWPAYLIHGTHDTRKIGRQSSDGCIGLFNPSIEELFAITPIGTQVRVI</sequence>
<dbReference type="InterPro" id="IPR005490">
    <property type="entry name" value="LD_TPept_cat_dom"/>
</dbReference>
<evidence type="ECO:0000256" key="5">
    <source>
        <dbReference type="ARBA" id="ARBA00022801"/>
    </source>
</evidence>
<evidence type="ECO:0000256" key="2">
    <source>
        <dbReference type="ARBA" id="ARBA00005992"/>
    </source>
</evidence>
<evidence type="ECO:0000256" key="3">
    <source>
        <dbReference type="ARBA" id="ARBA00022676"/>
    </source>
</evidence>
<dbReference type="EMBL" id="FOLX01000001">
    <property type="protein sequence ID" value="SFC94197.1"/>
    <property type="molecule type" value="Genomic_DNA"/>
</dbReference>
<evidence type="ECO:0000256" key="4">
    <source>
        <dbReference type="ARBA" id="ARBA00022679"/>
    </source>
</evidence>
<dbReference type="Pfam" id="PF03734">
    <property type="entry name" value="YkuD"/>
    <property type="match status" value="1"/>
</dbReference>
<evidence type="ECO:0000256" key="8">
    <source>
        <dbReference type="ARBA" id="ARBA00023316"/>
    </source>
</evidence>
<gene>
    <name evidence="11" type="ORF">SAMN05421762_2846</name>
</gene>
<dbReference type="Proteomes" id="UP000231644">
    <property type="component" value="Unassembled WGS sequence"/>
</dbReference>
<dbReference type="SUPFAM" id="SSF141523">
    <property type="entry name" value="L,D-transpeptidase catalytic domain-like"/>
    <property type="match status" value="1"/>
</dbReference>
<dbReference type="PANTHER" id="PTHR30582:SF24">
    <property type="entry name" value="L,D-TRANSPEPTIDASE ERFK_SRFK-RELATED"/>
    <property type="match status" value="1"/>
</dbReference>
<comment type="similarity">
    <text evidence="2">Belongs to the YkuD family.</text>
</comment>
<evidence type="ECO:0000256" key="9">
    <source>
        <dbReference type="PROSITE-ProRule" id="PRU01373"/>
    </source>
</evidence>
<dbReference type="PANTHER" id="PTHR30582">
    <property type="entry name" value="L,D-TRANSPEPTIDASE"/>
    <property type="match status" value="1"/>
</dbReference>
<evidence type="ECO:0000256" key="6">
    <source>
        <dbReference type="ARBA" id="ARBA00022960"/>
    </source>
</evidence>
<keyword evidence="12" id="KW-1185">Reference proteome</keyword>
<feature type="active site" description="Proton donor/acceptor" evidence="9">
    <location>
        <position position="169"/>
    </location>
</feature>
<evidence type="ECO:0000313" key="11">
    <source>
        <dbReference type="EMBL" id="SFC94197.1"/>
    </source>
</evidence>
<dbReference type="UniPathway" id="UPA00219"/>
<organism evidence="11 12">
    <name type="scientific">Pseudooceanicola nitratireducens</name>
    <dbReference type="NCBI Taxonomy" id="517719"/>
    <lineage>
        <taxon>Bacteria</taxon>
        <taxon>Pseudomonadati</taxon>
        <taxon>Pseudomonadota</taxon>
        <taxon>Alphaproteobacteria</taxon>
        <taxon>Rhodobacterales</taxon>
        <taxon>Paracoccaceae</taxon>
        <taxon>Pseudooceanicola</taxon>
    </lineage>
</organism>
<keyword evidence="6 9" id="KW-0133">Cell shape</keyword>
<dbReference type="RefSeq" id="WP_093446746.1">
    <property type="nucleotide sequence ID" value="NZ_FNZG01000001.1"/>
</dbReference>
<name>A0A1I1N9D2_9RHOB</name>
<keyword evidence="8 9" id="KW-0961">Cell wall biogenesis/degradation</keyword>
<dbReference type="GO" id="GO:0008360">
    <property type="term" value="P:regulation of cell shape"/>
    <property type="evidence" value="ECO:0007669"/>
    <property type="project" value="UniProtKB-UniRule"/>
</dbReference>
<dbReference type="PROSITE" id="PS51318">
    <property type="entry name" value="TAT"/>
    <property type="match status" value="1"/>
</dbReference>
<feature type="domain" description="L,D-TPase catalytic" evidence="10">
    <location>
        <begin position="79"/>
        <end position="209"/>
    </location>
</feature>
<dbReference type="OrthoDB" id="9795305at2"/>
<accession>A0A1I1N9D2</accession>
<protein>
    <submittedName>
        <fullName evidence="11">L,D-transpeptidase catalytic domain</fullName>
    </submittedName>
</protein>